<dbReference type="CDD" id="cd05466">
    <property type="entry name" value="PBP2_LTTR_substrate"/>
    <property type="match status" value="1"/>
</dbReference>
<dbReference type="EMBL" id="NHMP01000002">
    <property type="protein sequence ID" value="OXE50227.1"/>
    <property type="molecule type" value="Genomic_DNA"/>
</dbReference>
<keyword evidence="3" id="KW-0238">DNA-binding</keyword>
<dbReference type="SUPFAM" id="SSF46785">
    <property type="entry name" value="Winged helix' DNA-binding domain"/>
    <property type="match status" value="1"/>
</dbReference>
<keyword evidence="2" id="KW-0805">Transcription regulation</keyword>
<dbReference type="Pfam" id="PF03466">
    <property type="entry name" value="LysR_substrate"/>
    <property type="match status" value="1"/>
</dbReference>
<evidence type="ECO:0000313" key="7">
    <source>
        <dbReference type="Proteomes" id="UP000214610"/>
    </source>
</evidence>
<dbReference type="SUPFAM" id="SSF53850">
    <property type="entry name" value="Periplasmic binding protein-like II"/>
    <property type="match status" value="1"/>
</dbReference>
<dbReference type="AlphaFoldDB" id="A0A227KPN9"/>
<accession>A0A227KPN9</accession>
<feature type="domain" description="HTH lysR-type" evidence="5">
    <location>
        <begin position="24"/>
        <end position="66"/>
    </location>
</feature>
<keyword evidence="4" id="KW-0804">Transcription</keyword>
<name>A0A227KPN9_9BURK</name>
<comment type="similarity">
    <text evidence="1">Belongs to the LysR transcriptional regulatory family.</text>
</comment>
<dbReference type="PRINTS" id="PR00039">
    <property type="entry name" value="HTHLYSR"/>
</dbReference>
<evidence type="ECO:0000256" key="3">
    <source>
        <dbReference type="ARBA" id="ARBA00023125"/>
    </source>
</evidence>
<dbReference type="GeneID" id="78362354"/>
<comment type="caution">
    <text evidence="6">The sequence shown here is derived from an EMBL/GenBank/DDBJ whole genome shotgun (WGS) entry which is preliminary data.</text>
</comment>
<dbReference type="Gene3D" id="1.10.10.10">
    <property type="entry name" value="Winged helix-like DNA-binding domain superfamily/Winged helix DNA-binding domain"/>
    <property type="match status" value="1"/>
</dbReference>
<dbReference type="PANTHER" id="PTHR30419:SF30">
    <property type="entry name" value="LYSR FAMILY TRANSCRIPTIONAL REGULATOR"/>
    <property type="match status" value="1"/>
</dbReference>
<dbReference type="InterPro" id="IPR005119">
    <property type="entry name" value="LysR_subst-bd"/>
</dbReference>
<sequence length="323" mass="36761">MKPHISNSLLSAPAVMFMMCCDMRNFSAVAHALGITQSAVSKTMQKFEKELGFELFIRSSRPLALTPEARLLHKNLHGLKGEMLRSLSLLQSKNYIKPILRVGILESLHLHLGFEIIKHALPNLSQITMISASANVLMQRLVERKLDLIITNVVSSETPHIFTKRIFTEPSILMLPKKFEKEKDQTWSWQRLATCGLPLVRYWSETGAGEINDTFMRVHGLTFPDRISVDTNALMVKLISEGIGWGFSRPTTILQNLHILPNLIVRPMQPPLFSREVFLIGREQEFLIESGIIYDVSTRYVERQLIPQILDFAPWVKDGFKVG</sequence>
<dbReference type="Proteomes" id="UP000214610">
    <property type="component" value="Unassembled WGS sequence"/>
</dbReference>
<evidence type="ECO:0000256" key="4">
    <source>
        <dbReference type="ARBA" id="ARBA00023163"/>
    </source>
</evidence>
<gene>
    <name evidence="6" type="ORF">ADH67_04330</name>
</gene>
<dbReference type="InterPro" id="IPR036390">
    <property type="entry name" value="WH_DNA-bd_sf"/>
</dbReference>
<dbReference type="InterPro" id="IPR050950">
    <property type="entry name" value="HTH-type_LysR_regulators"/>
</dbReference>
<dbReference type="GO" id="GO:0003677">
    <property type="term" value="F:DNA binding"/>
    <property type="evidence" value="ECO:0007669"/>
    <property type="project" value="UniProtKB-KW"/>
</dbReference>
<organism evidence="6 7">
    <name type="scientific">Turicimonas muris</name>
    <dbReference type="NCBI Taxonomy" id="1796652"/>
    <lineage>
        <taxon>Bacteria</taxon>
        <taxon>Pseudomonadati</taxon>
        <taxon>Pseudomonadota</taxon>
        <taxon>Betaproteobacteria</taxon>
        <taxon>Burkholderiales</taxon>
        <taxon>Sutterellaceae</taxon>
        <taxon>Turicimonas</taxon>
    </lineage>
</organism>
<protein>
    <recommendedName>
        <fullName evidence="5">HTH lysR-type domain-containing protein</fullName>
    </recommendedName>
</protein>
<keyword evidence="7" id="KW-1185">Reference proteome</keyword>
<evidence type="ECO:0000256" key="1">
    <source>
        <dbReference type="ARBA" id="ARBA00009437"/>
    </source>
</evidence>
<evidence type="ECO:0000313" key="6">
    <source>
        <dbReference type="EMBL" id="OXE50227.1"/>
    </source>
</evidence>
<proteinExistence type="inferred from homology"/>
<evidence type="ECO:0000259" key="5">
    <source>
        <dbReference type="PROSITE" id="PS50931"/>
    </source>
</evidence>
<reference evidence="7" key="1">
    <citation type="submission" date="2017-05" db="EMBL/GenBank/DDBJ databases">
        <title>Improved OligoMM genomes.</title>
        <authorList>
            <person name="Garzetti D."/>
        </authorList>
    </citation>
    <scope>NUCLEOTIDE SEQUENCE [LARGE SCALE GENOMIC DNA]</scope>
    <source>
        <strain evidence="7">YL45</strain>
    </source>
</reference>
<dbReference type="RefSeq" id="WP_084081547.1">
    <property type="nucleotide sequence ID" value="NZ_CAJTBZ010000027.1"/>
</dbReference>
<dbReference type="PANTHER" id="PTHR30419">
    <property type="entry name" value="HTH-TYPE TRANSCRIPTIONAL REGULATOR YBHD"/>
    <property type="match status" value="1"/>
</dbReference>
<dbReference type="Pfam" id="PF00126">
    <property type="entry name" value="HTH_1"/>
    <property type="match status" value="1"/>
</dbReference>
<evidence type="ECO:0000256" key="2">
    <source>
        <dbReference type="ARBA" id="ARBA00023015"/>
    </source>
</evidence>
<dbReference type="Gene3D" id="3.40.190.290">
    <property type="match status" value="1"/>
</dbReference>
<dbReference type="InterPro" id="IPR036388">
    <property type="entry name" value="WH-like_DNA-bd_sf"/>
</dbReference>
<dbReference type="InterPro" id="IPR000847">
    <property type="entry name" value="LysR_HTH_N"/>
</dbReference>
<dbReference type="GO" id="GO:0005829">
    <property type="term" value="C:cytosol"/>
    <property type="evidence" value="ECO:0007669"/>
    <property type="project" value="TreeGrafter"/>
</dbReference>
<dbReference type="PROSITE" id="PS50931">
    <property type="entry name" value="HTH_LYSR"/>
    <property type="match status" value="1"/>
</dbReference>
<dbReference type="GO" id="GO:0003700">
    <property type="term" value="F:DNA-binding transcription factor activity"/>
    <property type="evidence" value="ECO:0007669"/>
    <property type="project" value="InterPro"/>
</dbReference>